<gene>
    <name evidence="1" type="ORF">C4D60_Mb05t16000</name>
</gene>
<protein>
    <submittedName>
        <fullName evidence="1">Uncharacterized protein</fullName>
    </submittedName>
</protein>
<proteinExistence type="predicted"/>
<dbReference type="EMBL" id="PYDT01000003">
    <property type="protein sequence ID" value="THU66613.1"/>
    <property type="molecule type" value="Genomic_DNA"/>
</dbReference>
<dbReference type="Proteomes" id="UP000317650">
    <property type="component" value="Chromosome 5"/>
</dbReference>
<sequence length="136" mass="15352">MDESLGWVLVIEDFVESVCSPMSLFSFFKRSQLQSQMRQESRVHPVLLDSNMEGTPVTNMSLQPLFDHWICYSCIRVQSYAKPFKRSSSIVNEIAEIWRSNACEAVPCLFHTQPGNVSYSPSPASQTLQGEDQVGT</sequence>
<evidence type="ECO:0000313" key="1">
    <source>
        <dbReference type="EMBL" id="THU66613.1"/>
    </source>
</evidence>
<dbReference type="AlphaFoldDB" id="A0A4S8JWG6"/>
<organism evidence="1 2">
    <name type="scientific">Musa balbisiana</name>
    <name type="common">Banana</name>
    <dbReference type="NCBI Taxonomy" id="52838"/>
    <lineage>
        <taxon>Eukaryota</taxon>
        <taxon>Viridiplantae</taxon>
        <taxon>Streptophyta</taxon>
        <taxon>Embryophyta</taxon>
        <taxon>Tracheophyta</taxon>
        <taxon>Spermatophyta</taxon>
        <taxon>Magnoliopsida</taxon>
        <taxon>Liliopsida</taxon>
        <taxon>Zingiberales</taxon>
        <taxon>Musaceae</taxon>
        <taxon>Musa</taxon>
    </lineage>
</organism>
<keyword evidence="2" id="KW-1185">Reference proteome</keyword>
<accession>A0A4S8JWG6</accession>
<evidence type="ECO:0000313" key="2">
    <source>
        <dbReference type="Proteomes" id="UP000317650"/>
    </source>
</evidence>
<reference evidence="1 2" key="1">
    <citation type="journal article" date="2019" name="Nat. Plants">
        <title>Genome sequencing of Musa balbisiana reveals subgenome evolution and function divergence in polyploid bananas.</title>
        <authorList>
            <person name="Yao X."/>
        </authorList>
    </citation>
    <scope>NUCLEOTIDE SEQUENCE [LARGE SCALE GENOMIC DNA]</scope>
    <source>
        <strain evidence="2">cv. DH-PKW</strain>
        <tissue evidence="1">Leaves</tissue>
    </source>
</reference>
<name>A0A4S8JWG6_MUSBA</name>
<comment type="caution">
    <text evidence="1">The sequence shown here is derived from an EMBL/GenBank/DDBJ whole genome shotgun (WGS) entry which is preliminary data.</text>
</comment>